<gene>
    <name evidence="2" type="ORF">A6M13_09860</name>
</gene>
<dbReference type="STRING" id="33978.A6M13_09860"/>
<keyword evidence="1" id="KW-1133">Transmembrane helix</keyword>
<evidence type="ECO:0000313" key="2">
    <source>
        <dbReference type="EMBL" id="OCS87600.1"/>
    </source>
</evidence>
<accession>A0A1C0YKB7</accession>
<sequence>MAAEYQDYDYVEAGTIDAKDLPPLKPQIKKNMRGELSTGLILATIYFAFIFSIPVLNWFFPDIAFKPFWGGMTVTWFLTTVIGMAMAFIIGGLHTYLYERRLKKYVTTTDVKEADEDARNTTIS</sequence>
<keyword evidence="3" id="KW-1185">Reference proteome</keyword>
<evidence type="ECO:0000256" key="1">
    <source>
        <dbReference type="SAM" id="Phobius"/>
    </source>
</evidence>
<proteinExistence type="predicted"/>
<dbReference type="AlphaFoldDB" id="A0A1C0YKB7"/>
<dbReference type="Proteomes" id="UP000093199">
    <property type="component" value="Unassembled WGS sequence"/>
</dbReference>
<dbReference type="RefSeq" id="WP_066543254.1">
    <property type="nucleotide sequence ID" value="NZ_MASJ01000003.1"/>
</dbReference>
<feature type="transmembrane region" description="Helical" evidence="1">
    <location>
        <begin position="36"/>
        <end position="56"/>
    </location>
</feature>
<keyword evidence="1" id="KW-0472">Membrane</keyword>
<feature type="transmembrane region" description="Helical" evidence="1">
    <location>
        <begin position="76"/>
        <end position="98"/>
    </location>
</feature>
<dbReference type="EMBL" id="MASJ01000003">
    <property type="protein sequence ID" value="OCS87600.1"/>
    <property type="molecule type" value="Genomic_DNA"/>
</dbReference>
<organism evidence="2 3">
    <name type="scientific">Caryophanon tenue</name>
    <dbReference type="NCBI Taxonomy" id="33978"/>
    <lineage>
        <taxon>Bacteria</taxon>
        <taxon>Bacillati</taxon>
        <taxon>Bacillota</taxon>
        <taxon>Bacilli</taxon>
        <taxon>Bacillales</taxon>
        <taxon>Caryophanaceae</taxon>
        <taxon>Caryophanon</taxon>
    </lineage>
</organism>
<name>A0A1C0YKB7_9BACL</name>
<protein>
    <recommendedName>
        <fullName evidence="4">DUF485 domain-containing protein</fullName>
    </recommendedName>
</protein>
<dbReference type="OrthoDB" id="2736869at2"/>
<evidence type="ECO:0008006" key="4">
    <source>
        <dbReference type="Google" id="ProtNLM"/>
    </source>
</evidence>
<evidence type="ECO:0000313" key="3">
    <source>
        <dbReference type="Proteomes" id="UP000093199"/>
    </source>
</evidence>
<keyword evidence="1" id="KW-0812">Transmembrane</keyword>
<comment type="caution">
    <text evidence="2">The sequence shown here is derived from an EMBL/GenBank/DDBJ whole genome shotgun (WGS) entry which is preliminary data.</text>
</comment>
<reference evidence="2 3" key="1">
    <citation type="submission" date="2016-07" db="EMBL/GenBank/DDBJ databases">
        <title>Caryophanon tenue genome sequencing.</title>
        <authorList>
            <person name="Verma A."/>
            <person name="Pal Y."/>
            <person name="Krishnamurthi S."/>
        </authorList>
    </citation>
    <scope>NUCLEOTIDE SEQUENCE [LARGE SCALE GENOMIC DNA]</scope>
    <source>
        <strain evidence="2 3">DSM 14152</strain>
    </source>
</reference>